<evidence type="ECO:0000313" key="1">
    <source>
        <dbReference type="EMBL" id="SQH77702.1"/>
    </source>
</evidence>
<sequence length="41" mass="4467">MTVGNKLRISGSFLPFELRFIPIHNVSLLSCIGGVAPDTYC</sequence>
<accession>A0A330M6H9</accession>
<gene>
    <name evidence="1" type="ORF">SHEWBE_3739</name>
</gene>
<dbReference type="EMBL" id="LS483452">
    <property type="protein sequence ID" value="SQH77702.1"/>
    <property type="molecule type" value="Genomic_DNA"/>
</dbReference>
<proteinExistence type="predicted"/>
<evidence type="ECO:0000313" key="2">
    <source>
        <dbReference type="Proteomes" id="UP000250123"/>
    </source>
</evidence>
<dbReference type="PROSITE" id="PS51257">
    <property type="entry name" value="PROKAR_LIPOPROTEIN"/>
    <property type="match status" value="1"/>
</dbReference>
<reference evidence="2" key="1">
    <citation type="submission" date="2018-06" db="EMBL/GenBank/DDBJ databases">
        <authorList>
            <person name="Cea G.-C."/>
            <person name="William W."/>
        </authorList>
    </citation>
    <scope>NUCLEOTIDE SEQUENCE [LARGE SCALE GENOMIC DNA]</scope>
    <source>
        <strain evidence="2">DB21MT-2</strain>
    </source>
</reference>
<organism evidence="1 2">
    <name type="scientific">Shewanella benthica</name>
    <dbReference type="NCBI Taxonomy" id="43661"/>
    <lineage>
        <taxon>Bacteria</taxon>
        <taxon>Pseudomonadati</taxon>
        <taxon>Pseudomonadota</taxon>
        <taxon>Gammaproteobacteria</taxon>
        <taxon>Alteromonadales</taxon>
        <taxon>Shewanellaceae</taxon>
        <taxon>Shewanella</taxon>
    </lineage>
</organism>
<dbReference type="KEGG" id="sbk:SHEWBE_3739"/>
<dbReference type="AlphaFoldDB" id="A0A330M6H9"/>
<dbReference type="Proteomes" id="UP000250123">
    <property type="component" value="Chromosome SHEWBE"/>
</dbReference>
<protein>
    <submittedName>
        <fullName evidence="1">Uncharacterized protein</fullName>
    </submittedName>
</protein>
<name>A0A330M6H9_9GAMM</name>